<dbReference type="Pfam" id="PF03796">
    <property type="entry name" value="DnaB_C"/>
    <property type="match status" value="1"/>
</dbReference>
<keyword evidence="2" id="KW-0347">Helicase</keyword>
<dbReference type="RefSeq" id="WP_177215203.1">
    <property type="nucleotide sequence ID" value="NZ_FOXA01000015.1"/>
</dbReference>
<sequence>MTKFITTGLKGLDRKIGGLATGDLIVLGARPGMGKTALAAHFAAIAASAQADGTAKEERDRRLVGGRVTYFSLAVGAALLEEMTAASQSGVFSSGCDLSKVHESDRARVVAWNERRTALPLFFDDAPRMNVDHIASRCRTLKETEGLDLVIVDYLQLLPPLRERERRSVEIGDVTRELKALARELDIAMVALSTVTRASELLEDPRPKMWDLRDSGAIEEDADTVLLLYRDEVHVERQRPFAHREPTTKSEWRVVAEWQNHMERIHGKAEILIAKCRRKFVGTVDSLYQGHLPRFQDAPKPGSVPQHLSVSGVD</sequence>
<dbReference type="GO" id="GO:0003678">
    <property type="term" value="F:DNA helicase activity"/>
    <property type="evidence" value="ECO:0007669"/>
    <property type="project" value="InterPro"/>
</dbReference>
<evidence type="ECO:0000313" key="2">
    <source>
        <dbReference type="EMBL" id="SFP86969.1"/>
    </source>
</evidence>
<dbReference type="Proteomes" id="UP000199356">
    <property type="component" value="Unassembled WGS sequence"/>
</dbReference>
<protein>
    <submittedName>
        <fullName evidence="2">DnaB-like helicase C terminal domain-containing protein</fullName>
    </submittedName>
</protein>
<dbReference type="EMBL" id="FOXA01000015">
    <property type="protein sequence ID" value="SFP86969.1"/>
    <property type="molecule type" value="Genomic_DNA"/>
</dbReference>
<dbReference type="AlphaFoldDB" id="A0A1I5TVC8"/>
<organism evidence="2 3">
    <name type="scientific">Tranquillimonas alkanivorans</name>
    <dbReference type="NCBI Taxonomy" id="441119"/>
    <lineage>
        <taxon>Bacteria</taxon>
        <taxon>Pseudomonadati</taxon>
        <taxon>Pseudomonadota</taxon>
        <taxon>Alphaproteobacteria</taxon>
        <taxon>Rhodobacterales</taxon>
        <taxon>Roseobacteraceae</taxon>
        <taxon>Tranquillimonas</taxon>
    </lineage>
</organism>
<keyword evidence="2" id="KW-0067">ATP-binding</keyword>
<keyword evidence="3" id="KW-1185">Reference proteome</keyword>
<proteinExistence type="predicted"/>
<dbReference type="PANTHER" id="PTHR30153">
    <property type="entry name" value="REPLICATIVE DNA HELICASE DNAB"/>
    <property type="match status" value="1"/>
</dbReference>
<dbReference type="PANTHER" id="PTHR30153:SF2">
    <property type="entry name" value="REPLICATIVE DNA HELICASE"/>
    <property type="match status" value="1"/>
</dbReference>
<dbReference type="STRING" id="441119.SAMN04488047_11546"/>
<dbReference type="InterPro" id="IPR007694">
    <property type="entry name" value="DNA_helicase_DnaB-like_C"/>
</dbReference>
<dbReference type="GO" id="GO:0005829">
    <property type="term" value="C:cytosol"/>
    <property type="evidence" value="ECO:0007669"/>
    <property type="project" value="TreeGrafter"/>
</dbReference>
<gene>
    <name evidence="2" type="ORF">SAMN04488047_11546</name>
</gene>
<name>A0A1I5TVC8_9RHOB</name>
<evidence type="ECO:0000259" key="1">
    <source>
        <dbReference type="PROSITE" id="PS51199"/>
    </source>
</evidence>
<reference evidence="2 3" key="1">
    <citation type="submission" date="2016-10" db="EMBL/GenBank/DDBJ databases">
        <authorList>
            <person name="de Groot N.N."/>
        </authorList>
    </citation>
    <scope>NUCLEOTIDE SEQUENCE [LARGE SCALE GENOMIC DNA]</scope>
    <source>
        <strain evidence="2 3">DSM 19547</strain>
    </source>
</reference>
<dbReference type="GO" id="GO:0005524">
    <property type="term" value="F:ATP binding"/>
    <property type="evidence" value="ECO:0007669"/>
    <property type="project" value="InterPro"/>
</dbReference>
<dbReference type="SUPFAM" id="SSF52540">
    <property type="entry name" value="P-loop containing nucleoside triphosphate hydrolases"/>
    <property type="match status" value="1"/>
</dbReference>
<evidence type="ECO:0000313" key="3">
    <source>
        <dbReference type="Proteomes" id="UP000199356"/>
    </source>
</evidence>
<dbReference type="InterPro" id="IPR027417">
    <property type="entry name" value="P-loop_NTPase"/>
</dbReference>
<keyword evidence="2" id="KW-0547">Nucleotide-binding</keyword>
<keyword evidence="2" id="KW-0378">Hydrolase</keyword>
<dbReference type="GO" id="GO:0006260">
    <property type="term" value="P:DNA replication"/>
    <property type="evidence" value="ECO:0007669"/>
    <property type="project" value="InterPro"/>
</dbReference>
<accession>A0A1I5TVC8</accession>
<dbReference type="PROSITE" id="PS51199">
    <property type="entry name" value="SF4_HELICASE"/>
    <property type="match status" value="1"/>
</dbReference>
<dbReference type="Gene3D" id="3.40.50.300">
    <property type="entry name" value="P-loop containing nucleotide triphosphate hydrolases"/>
    <property type="match status" value="1"/>
</dbReference>
<feature type="domain" description="SF4 helicase" evidence="1">
    <location>
        <begin position="1"/>
        <end position="302"/>
    </location>
</feature>